<dbReference type="Pfam" id="PF03629">
    <property type="entry name" value="SASA"/>
    <property type="match status" value="1"/>
</dbReference>
<evidence type="ECO:0000256" key="3">
    <source>
        <dbReference type="ARBA" id="ARBA00022676"/>
    </source>
</evidence>
<evidence type="ECO:0000256" key="2">
    <source>
        <dbReference type="ARBA" id="ARBA00004922"/>
    </source>
</evidence>
<keyword evidence="9 10" id="KW-0472">Membrane</keyword>
<feature type="domain" description="Fibronectin type-III" evidence="11">
    <location>
        <begin position="920"/>
        <end position="1010"/>
    </location>
</feature>
<organism evidence="12 13">
    <name type="scientific">Nibrella viscosa</name>
    <dbReference type="NCBI Taxonomy" id="1084524"/>
    <lineage>
        <taxon>Bacteria</taxon>
        <taxon>Pseudomonadati</taxon>
        <taxon>Bacteroidota</taxon>
        <taxon>Cytophagia</taxon>
        <taxon>Cytophagales</taxon>
        <taxon>Spirosomataceae</taxon>
        <taxon>Nibrella</taxon>
    </lineage>
</organism>
<dbReference type="Pfam" id="PF04922">
    <property type="entry name" value="DIE2_ALG10"/>
    <property type="match status" value="1"/>
</dbReference>
<dbReference type="EMBL" id="BAABHB010000001">
    <property type="protein sequence ID" value="GAA4395482.1"/>
    <property type="molecule type" value="Genomic_DNA"/>
</dbReference>
<keyword evidence="7" id="KW-0256">Endoplasmic reticulum</keyword>
<dbReference type="CDD" id="cd00063">
    <property type="entry name" value="FN3"/>
    <property type="match status" value="1"/>
</dbReference>
<evidence type="ECO:0000256" key="8">
    <source>
        <dbReference type="ARBA" id="ARBA00022989"/>
    </source>
</evidence>
<dbReference type="NCBIfam" id="TIGR04183">
    <property type="entry name" value="Por_Secre_tail"/>
    <property type="match status" value="1"/>
</dbReference>
<keyword evidence="5 10" id="KW-0812">Transmembrane</keyword>
<accession>A0ABP8JTF6</accession>
<dbReference type="InterPro" id="IPR016900">
    <property type="entry name" value="Alg10"/>
</dbReference>
<evidence type="ECO:0000256" key="10">
    <source>
        <dbReference type="SAM" id="Phobius"/>
    </source>
</evidence>
<keyword evidence="3" id="KW-0328">Glycosyltransferase</keyword>
<dbReference type="Gene3D" id="3.40.50.1110">
    <property type="entry name" value="SGNH hydrolase"/>
    <property type="match status" value="1"/>
</dbReference>
<dbReference type="PROSITE" id="PS50853">
    <property type="entry name" value="FN3"/>
    <property type="match status" value="1"/>
</dbReference>
<evidence type="ECO:0000256" key="4">
    <source>
        <dbReference type="ARBA" id="ARBA00022679"/>
    </source>
</evidence>
<dbReference type="Proteomes" id="UP001500936">
    <property type="component" value="Unassembled WGS sequence"/>
</dbReference>
<dbReference type="RefSeq" id="WP_345263116.1">
    <property type="nucleotide sequence ID" value="NZ_BAABHB010000001.1"/>
</dbReference>
<dbReference type="Pfam" id="PF00041">
    <property type="entry name" value="fn3"/>
    <property type="match status" value="1"/>
</dbReference>
<comment type="caution">
    <text evidence="12">The sequence shown here is derived from an EMBL/GenBank/DDBJ whole genome shotgun (WGS) entry which is preliminary data.</text>
</comment>
<protein>
    <recommendedName>
        <fullName evidence="11">Fibronectin type-III domain-containing protein</fullName>
    </recommendedName>
</protein>
<evidence type="ECO:0000256" key="9">
    <source>
        <dbReference type="ARBA" id="ARBA00023136"/>
    </source>
</evidence>
<evidence type="ECO:0000259" key="11">
    <source>
        <dbReference type="PROSITE" id="PS50853"/>
    </source>
</evidence>
<feature type="transmembrane region" description="Helical" evidence="10">
    <location>
        <begin position="153"/>
        <end position="183"/>
    </location>
</feature>
<dbReference type="InterPro" id="IPR013783">
    <property type="entry name" value="Ig-like_fold"/>
</dbReference>
<dbReference type="Gene3D" id="2.60.40.10">
    <property type="entry name" value="Immunoglobulins"/>
    <property type="match status" value="1"/>
</dbReference>
<feature type="transmembrane region" description="Helical" evidence="10">
    <location>
        <begin position="204"/>
        <end position="221"/>
    </location>
</feature>
<evidence type="ECO:0000256" key="5">
    <source>
        <dbReference type="ARBA" id="ARBA00022692"/>
    </source>
</evidence>
<evidence type="ECO:0000256" key="1">
    <source>
        <dbReference type="ARBA" id="ARBA00004477"/>
    </source>
</evidence>
<evidence type="ECO:0000313" key="13">
    <source>
        <dbReference type="Proteomes" id="UP001500936"/>
    </source>
</evidence>
<evidence type="ECO:0000313" key="12">
    <source>
        <dbReference type="EMBL" id="GAA4395482.1"/>
    </source>
</evidence>
<keyword evidence="8 10" id="KW-1133">Transmembrane helix</keyword>
<comment type="pathway">
    <text evidence="2">Protein modification; protein glycosylation.</text>
</comment>
<dbReference type="Pfam" id="PF18962">
    <property type="entry name" value="Por_Secre_tail"/>
    <property type="match status" value="1"/>
</dbReference>
<feature type="transmembrane region" description="Helical" evidence="10">
    <location>
        <begin position="7"/>
        <end position="28"/>
    </location>
</feature>
<feature type="transmembrane region" description="Helical" evidence="10">
    <location>
        <begin position="281"/>
        <end position="299"/>
    </location>
</feature>
<dbReference type="InterPro" id="IPR036116">
    <property type="entry name" value="FN3_sf"/>
</dbReference>
<proteinExistence type="predicted"/>
<feature type="transmembrane region" description="Helical" evidence="10">
    <location>
        <begin position="319"/>
        <end position="339"/>
    </location>
</feature>
<dbReference type="InterPro" id="IPR026444">
    <property type="entry name" value="Secre_tail"/>
</dbReference>
<name>A0ABP8JTF6_9BACT</name>
<feature type="transmembrane region" description="Helical" evidence="10">
    <location>
        <begin position="112"/>
        <end position="133"/>
    </location>
</feature>
<keyword evidence="6" id="KW-0378">Hydrolase</keyword>
<dbReference type="InterPro" id="IPR005181">
    <property type="entry name" value="SASA"/>
</dbReference>
<dbReference type="SUPFAM" id="SSF52266">
    <property type="entry name" value="SGNH hydrolase"/>
    <property type="match status" value="1"/>
</dbReference>
<keyword evidence="13" id="KW-1185">Reference proteome</keyword>
<evidence type="ECO:0000256" key="6">
    <source>
        <dbReference type="ARBA" id="ARBA00022801"/>
    </source>
</evidence>
<comment type="subcellular location">
    <subcellularLocation>
        <location evidence="1">Endoplasmic reticulum membrane</location>
        <topology evidence="1">Multi-pass membrane protein</topology>
    </subcellularLocation>
</comment>
<sequence>MRQFSKPILLSALLVVIYTLVFVLKRFLTGDFYQDEVHFYATTLQFARETIPSLDLLRNYGELNTPLPFMIGGVVVNLFGEAIQPLRILTFLISFGIALSFVWAAPKSPRSVLALAGLLLFPNYYLCSVHYYTDMYAQVAVVLGVIAYRKEQHVLSFLCFCLAVCSRQYMIAFPAGIALYEVLRRIDVRQGLSENAKALFSRPFWIWYGLAVLSLVPWILLWEGGAPAAEMARQYYHLGKVYNPGFVLYSAACLAVYCVVPELIFTRSWQYYRRYPAAHPWLFGGLVVFVVCLVLFFPAQQTYNPYFTWPYLGYFDRLLVILGLSGLAKQLVFGFFMLISLMRFIRPRLNVLDWFVLCNLVLLGKAQLSWDKYSMPMIIMVWYLIQFDDYFPLNQQTYPNPLSRAATPTLGGVASRLFARISSTISRFSVGRLARPGLLILLFGGMGLTAAGQRRPFVGFEKLPQRMQVYARDNNNEAVVPISGRVYSSAWSYMSLVVYRNDNRIGYRRSQLQYAAGDTTGRFEFSYPIKAELADYAFEVFLCRGADSVQIVRQEEIVAGDYFVINGQSNAYAVRNNNYFSKYARTIGRRPDQEGMPETEFLAYGWSEPPTGTWGLMLQQLIEEKYKIPTCVINGAVPGTNIAQHLERGFSPENDKYSIYGRLLNRVKQSGATRIRAFFWLQGEDDALGGTPNYPEQFDRLYKMWQADYPNVEQFVVLQINILFNPFYGAGAIREFQRRVPALYPKTKNFATLGLPNYDGIHYEADGYRVLGRQLVSFIAPALYKEADSVNVATPNLQKAYYASPQKNAITLVFEEGQRMRWGADTMVTGRLGQPVPISLRNSFFFDGKEDAPAPVKSGQADGNRVTLYFDQPVTAGKLSYTPAYYTNGPLWFYQGPYLKNSRGLAAFSFQEVAIADPLVIAGFKSQVENGVDVRLSWTPAGAMDSYLLERKDNRSGQYTTMARLPGPTTEYLDKGLSLSTTYTYRLRSFRGNMESAPVEVTAQTAVLLAAGLPADAPLIQLYPTPVENQLNLRFKQRFTGEVQVLSLSGSKLVAQSLTGVLEHQINVTGLPSGMYLVTLLPAAAAVYSQKIVKY</sequence>
<dbReference type="InterPro" id="IPR036514">
    <property type="entry name" value="SGNH_hydro_sf"/>
</dbReference>
<keyword evidence="4" id="KW-0808">Transferase</keyword>
<dbReference type="SUPFAM" id="SSF49265">
    <property type="entry name" value="Fibronectin type III"/>
    <property type="match status" value="1"/>
</dbReference>
<dbReference type="InterPro" id="IPR003961">
    <property type="entry name" value="FN3_dom"/>
</dbReference>
<feature type="transmembrane region" description="Helical" evidence="10">
    <location>
        <begin position="241"/>
        <end position="260"/>
    </location>
</feature>
<reference evidence="13" key="1">
    <citation type="journal article" date="2019" name="Int. J. Syst. Evol. Microbiol.">
        <title>The Global Catalogue of Microorganisms (GCM) 10K type strain sequencing project: providing services to taxonomists for standard genome sequencing and annotation.</title>
        <authorList>
            <consortium name="The Broad Institute Genomics Platform"/>
            <consortium name="The Broad Institute Genome Sequencing Center for Infectious Disease"/>
            <person name="Wu L."/>
            <person name="Ma J."/>
        </authorList>
    </citation>
    <scope>NUCLEOTIDE SEQUENCE [LARGE SCALE GENOMIC DNA]</scope>
    <source>
        <strain evidence="13">JCM 17925</strain>
    </source>
</reference>
<feature type="transmembrane region" description="Helical" evidence="10">
    <location>
        <begin position="86"/>
        <end position="105"/>
    </location>
</feature>
<gene>
    <name evidence="12" type="ORF">GCM10023187_02410</name>
</gene>
<evidence type="ECO:0000256" key="7">
    <source>
        <dbReference type="ARBA" id="ARBA00022824"/>
    </source>
</evidence>